<feature type="signal peptide" evidence="1">
    <location>
        <begin position="1"/>
        <end position="38"/>
    </location>
</feature>
<dbReference type="RefSeq" id="WP_182620883.1">
    <property type="nucleotide sequence ID" value="NZ_BAAATF010000017.1"/>
</dbReference>
<dbReference type="Proteomes" id="UP000540568">
    <property type="component" value="Unassembled WGS sequence"/>
</dbReference>
<dbReference type="InterPro" id="IPR006311">
    <property type="entry name" value="TAT_signal"/>
</dbReference>
<sequence length="285" mass="30952">MSQHRTSRTALLRRGLVALATATTLLAGGLVVAPSAQAVPVVDLDSRGGTVVKTRMDAWGSVIEGDVTTDKLSAAKVRYEIDLDWSGGKLSVSDFDGVVTLQRVGAKQVRQFPVTVDRDGKRSGTIKLPGTLTPGSYRVGIEFTARVKRPDGRSMWHRVDVNNAETVSVRRETVLDASITTPRATDGRSSRITGRVRALSVSADGDVYWSTLRSGTVQLSYYPGGLFRNEAEPVSVRPLTIDRYGKFTTVVPARDRIWVLDYAGTKQLNPDGRFVVQGPERSCGC</sequence>
<dbReference type="SUPFAM" id="SSF63825">
    <property type="entry name" value="YWTD domain"/>
    <property type="match status" value="1"/>
</dbReference>
<reference evidence="2 3" key="1">
    <citation type="submission" date="2020-07" db="EMBL/GenBank/DDBJ databases">
        <title>Sequencing the genomes of 1000 actinobacteria strains.</title>
        <authorList>
            <person name="Klenk H.-P."/>
        </authorList>
    </citation>
    <scope>NUCLEOTIDE SEQUENCE [LARGE SCALE GENOMIC DNA]</scope>
    <source>
        <strain evidence="2 3">DSM 44121</strain>
    </source>
</reference>
<protein>
    <submittedName>
        <fullName evidence="2">Uncharacterized protein</fullName>
    </submittedName>
</protein>
<dbReference type="EMBL" id="JACGWV010000004">
    <property type="protein sequence ID" value="MBA8811716.1"/>
    <property type="molecule type" value="Genomic_DNA"/>
</dbReference>
<evidence type="ECO:0000313" key="2">
    <source>
        <dbReference type="EMBL" id="MBA8811716.1"/>
    </source>
</evidence>
<dbReference type="AlphaFoldDB" id="A0A7W3JF56"/>
<name>A0A7W3JF56_9MICO</name>
<feature type="chain" id="PRO_5030931382" evidence="1">
    <location>
        <begin position="39"/>
        <end position="285"/>
    </location>
</feature>
<accession>A0A7W3JF56</accession>
<proteinExistence type="predicted"/>
<evidence type="ECO:0000313" key="3">
    <source>
        <dbReference type="Proteomes" id="UP000540568"/>
    </source>
</evidence>
<evidence type="ECO:0000256" key="1">
    <source>
        <dbReference type="SAM" id="SignalP"/>
    </source>
</evidence>
<dbReference type="PROSITE" id="PS51318">
    <property type="entry name" value="TAT"/>
    <property type="match status" value="1"/>
</dbReference>
<organism evidence="2 3">
    <name type="scientific">Promicromonospora sukumoe</name>
    <dbReference type="NCBI Taxonomy" id="88382"/>
    <lineage>
        <taxon>Bacteria</taxon>
        <taxon>Bacillati</taxon>
        <taxon>Actinomycetota</taxon>
        <taxon>Actinomycetes</taxon>
        <taxon>Micrococcales</taxon>
        <taxon>Promicromonosporaceae</taxon>
        <taxon>Promicromonospora</taxon>
    </lineage>
</organism>
<comment type="caution">
    <text evidence="2">The sequence shown here is derived from an EMBL/GenBank/DDBJ whole genome shotgun (WGS) entry which is preliminary data.</text>
</comment>
<keyword evidence="3" id="KW-1185">Reference proteome</keyword>
<gene>
    <name evidence="2" type="ORF">FHX71_005734</name>
</gene>
<keyword evidence="1" id="KW-0732">Signal</keyword>